<sequence>MQLSRVLHRNGTQKTVLTYDVQVRRSRNYINDTEIQVQRRQTAAWRLGLQHRHYISQATLDAGVSWQRGTRWFGAQPAPEEIFGEATALSKILQMNASFNLPFTLAEQPFSYSFRYQRQLSNTPLTPQEQFAIGNRWTVRGFDGERTLNASNGWYIRNDLAWRTPLPEQELYLGMDYGEVGGAGSEYLVGRHLVGGVVGLRGQLFSTDYDVFIGRPFSKPAGFMTSDVTAGFNLFRDF</sequence>
<dbReference type="Pfam" id="PF03865">
    <property type="entry name" value="ShlB"/>
    <property type="match status" value="1"/>
</dbReference>
<dbReference type="InterPro" id="IPR005565">
    <property type="entry name" value="Hemolysn_activator_HlyB_C"/>
</dbReference>
<dbReference type="GO" id="GO:0046819">
    <property type="term" value="P:protein secretion by the type V secretion system"/>
    <property type="evidence" value="ECO:0007669"/>
    <property type="project" value="TreeGrafter"/>
</dbReference>
<dbReference type="GO" id="GO:0008320">
    <property type="term" value="F:protein transmembrane transporter activity"/>
    <property type="evidence" value="ECO:0007669"/>
    <property type="project" value="TreeGrafter"/>
</dbReference>
<dbReference type="Gene3D" id="2.40.160.50">
    <property type="entry name" value="membrane protein fhac: a member of the omp85/tpsb transporter family"/>
    <property type="match status" value="1"/>
</dbReference>
<accession>A0A376X9S1</accession>
<evidence type="ECO:0000313" key="2">
    <source>
        <dbReference type="EMBL" id="STJ57246.1"/>
    </source>
</evidence>
<name>A0A376X9S1_ECOLX</name>
<proteinExistence type="predicted"/>
<dbReference type="InterPro" id="IPR051544">
    <property type="entry name" value="TPS_OM_transporter"/>
</dbReference>
<dbReference type="EMBL" id="UGDD01000002">
    <property type="protein sequence ID" value="STJ57246.1"/>
    <property type="molecule type" value="Genomic_DNA"/>
</dbReference>
<dbReference type="Proteomes" id="UP000254503">
    <property type="component" value="Unassembled WGS sequence"/>
</dbReference>
<gene>
    <name evidence="2" type="primary">shlB_1</name>
    <name evidence="2" type="ORF">NCTC9045_05261</name>
</gene>
<feature type="domain" description="Haemolysin activator HlyB C-terminal" evidence="1">
    <location>
        <begin position="2"/>
        <end position="202"/>
    </location>
</feature>
<organism evidence="2 3">
    <name type="scientific">Escherichia coli</name>
    <dbReference type="NCBI Taxonomy" id="562"/>
    <lineage>
        <taxon>Bacteria</taxon>
        <taxon>Pseudomonadati</taxon>
        <taxon>Pseudomonadota</taxon>
        <taxon>Gammaproteobacteria</taxon>
        <taxon>Enterobacterales</taxon>
        <taxon>Enterobacteriaceae</taxon>
        <taxon>Escherichia</taxon>
    </lineage>
</organism>
<evidence type="ECO:0000313" key="3">
    <source>
        <dbReference type="Proteomes" id="UP000254503"/>
    </source>
</evidence>
<dbReference type="AlphaFoldDB" id="A0A376X9S1"/>
<dbReference type="GO" id="GO:0098046">
    <property type="term" value="C:type V protein secretion system complex"/>
    <property type="evidence" value="ECO:0007669"/>
    <property type="project" value="TreeGrafter"/>
</dbReference>
<dbReference type="PANTHER" id="PTHR34597:SF3">
    <property type="entry name" value="OUTER MEMBRANE TRANSPORTER CDIB"/>
    <property type="match status" value="1"/>
</dbReference>
<reference evidence="2 3" key="1">
    <citation type="submission" date="2018-06" db="EMBL/GenBank/DDBJ databases">
        <authorList>
            <consortium name="Pathogen Informatics"/>
            <person name="Doyle S."/>
        </authorList>
    </citation>
    <scope>NUCLEOTIDE SEQUENCE [LARGE SCALE GENOMIC DNA]</scope>
    <source>
        <strain evidence="2 3">NCTC9045</strain>
    </source>
</reference>
<protein>
    <submittedName>
        <fullName evidence="2">Putative hemolysin secretion/activation protein</fullName>
    </submittedName>
</protein>
<dbReference type="PANTHER" id="PTHR34597">
    <property type="entry name" value="SLR1661 PROTEIN"/>
    <property type="match status" value="1"/>
</dbReference>
<evidence type="ECO:0000259" key="1">
    <source>
        <dbReference type="Pfam" id="PF03865"/>
    </source>
</evidence>